<dbReference type="Proteomes" id="UP000644610">
    <property type="component" value="Unassembled WGS sequence"/>
</dbReference>
<proteinExistence type="predicted"/>
<feature type="compositionally biased region" description="Polar residues" evidence="1">
    <location>
        <begin position="232"/>
        <end position="248"/>
    </location>
</feature>
<dbReference type="EMBL" id="BOOQ01000062">
    <property type="protein sequence ID" value="GII51180.1"/>
    <property type="molecule type" value="Genomic_DNA"/>
</dbReference>
<feature type="region of interest" description="Disordered" evidence="1">
    <location>
        <begin position="216"/>
        <end position="248"/>
    </location>
</feature>
<evidence type="ECO:0000313" key="3">
    <source>
        <dbReference type="Proteomes" id="UP000644610"/>
    </source>
</evidence>
<protein>
    <submittedName>
        <fullName evidence="2">Uncharacterized protein</fullName>
    </submittedName>
</protein>
<dbReference type="AlphaFoldDB" id="A0A8J3V724"/>
<accession>A0A8J3V724</accession>
<organism evidence="2 3">
    <name type="scientific">Planotetraspora silvatica</name>
    <dbReference type="NCBI Taxonomy" id="234614"/>
    <lineage>
        <taxon>Bacteria</taxon>
        <taxon>Bacillati</taxon>
        <taxon>Actinomycetota</taxon>
        <taxon>Actinomycetes</taxon>
        <taxon>Streptosporangiales</taxon>
        <taxon>Streptosporangiaceae</taxon>
        <taxon>Planotetraspora</taxon>
    </lineage>
</organism>
<gene>
    <name evidence="2" type="ORF">Psi02_76040</name>
</gene>
<keyword evidence="3" id="KW-1185">Reference proteome</keyword>
<comment type="caution">
    <text evidence="2">The sequence shown here is derived from an EMBL/GenBank/DDBJ whole genome shotgun (WGS) entry which is preliminary data.</text>
</comment>
<sequence length="248" mass="27893">MDWALISGFAGAVLGAGTSLTGTLLTLRHQARQEHNKRVEDQERTALTRARDAIVTLMRLEDKPSADLQIRYLRDKVTTRDYAAGVANLKEADASWTQQRDDALLVLQMAIDDFSNDALWQAMEDVHLLLWNADFLLNHLRAAESITRRMACHHARECLAAFSRGKPLPKGSPRYLQAVQTVKNWFAEQEYIKEILDDERRRKAREAEAKLDRELFSSSDTGFVPDIDPTDESSTLKPNSGDTSPGAV</sequence>
<name>A0A8J3V724_9ACTN</name>
<reference evidence="2" key="1">
    <citation type="submission" date="2021-01" db="EMBL/GenBank/DDBJ databases">
        <title>Whole genome shotgun sequence of Planotetraspora silvatica NBRC 100141.</title>
        <authorList>
            <person name="Komaki H."/>
            <person name="Tamura T."/>
        </authorList>
    </citation>
    <scope>NUCLEOTIDE SEQUENCE</scope>
    <source>
        <strain evidence="2">NBRC 100141</strain>
    </source>
</reference>
<evidence type="ECO:0000313" key="2">
    <source>
        <dbReference type="EMBL" id="GII51180.1"/>
    </source>
</evidence>
<evidence type="ECO:0000256" key="1">
    <source>
        <dbReference type="SAM" id="MobiDB-lite"/>
    </source>
</evidence>
<dbReference type="RefSeq" id="WP_203980693.1">
    <property type="nucleotide sequence ID" value="NZ_BAAAKY010000004.1"/>
</dbReference>